<evidence type="ECO:0000313" key="11">
    <source>
        <dbReference type="EMBL" id="MDA3732253.1"/>
    </source>
</evidence>
<evidence type="ECO:0000313" key="12">
    <source>
        <dbReference type="Proteomes" id="UP001169242"/>
    </source>
</evidence>
<dbReference type="NCBIfam" id="TIGR00797">
    <property type="entry name" value="matE"/>
    <property type="match status" value="1"/>
</dbReference>
<feature type="transmembrane region" description="Helical" evidence="10">
    <location>
        <begin position="93"/>
        <end position="116"/>
    </location>
</feature>
<keyword evidence="8 10" id="KW-0472">Membrane</keyword>
<feature type="transmembrane region" description="Helical" evidence="10">
    <location>
        <begin position="169"/>
        <end position="190"/>
    </location>
</feature>
<keyword evidence="6 10" id="KW-0812">Transmembrane</keyword>
<keyword evidence="12" id="KW-1185">Reference proteome</keyword>
<reference evidence="11" key="1">
    <citation type="journal article" date="2023" name="Int. J. Syst. Evol. Microbiol.">
        <title>&lt;i&gt;Holtiella tumoricola&lt;/i&gt; gen. nov. sp. nov., isolated from a human clinical sample.</title>
        <authorList>
            <person name="Allen-Vercoe E."/>
            <person name="Daigneault M.C."/>
            <person name="Vancuren S.J."/>
            <person name="Cochrane K."/>
            <person name="O'Neal L.L."/>
            <person name="Sankaranarayanan K."/>
            <person name="Lawson P.A."/>
        </authorList>
    </citation>
    <scope>NUCLEOTIDE SEQUENCE</scope>
    <source>
        <strain evidence="11">CC70A</strain>
    </source>
</reference>
<accession>A0AA42DPA5</accession>
<dbReference type="InterPro" id="IPR048279">
    <property type="entry name" value="MdtK-like"/>
</dbReference>
<dbReference type="InterPro" id="IPR045070">
    <property type="entry name" value="MATE_MepA-like"/>
</dbReference>
<dbReference type="InterPro" id="IPR002528">
    <property type="entry name" value="MATE_fam"/>
</dbReference>
<comment type="caution">
    <text evidence="11">The sequence shown here is derived from an EMBL/GenBank/DDBJ whole genome shotgun (WGS) entry which is preliminary data.</text>
</comment>
<sequence>MSSHSDFSTGKISTMILKFSIPAAVSLLITAIYNIVDRMFIGNVNGSTALAALSICFPLSFMMIAFGLMCSAGGSTLFTLLRGKGDEAGANRAFSSAFLLTILFEVILSIVLLVFAPTFLTLFGVTETTYDLALQYYKIVSLGCVFQGLTFILCDFVRVSGKPIMGMWVTTLGAVTNIILDAVFVAGLGWGVQGAAWATIIGQVVSVVFGAWMIFSGRTLVKIKSESFKIDSAISKELLKCGFAFWIAQIAMGFIALVYNGQLGKYGGDIAISVYAVISSIMTFVIMPASGISQGIQPLVGFNYSTGHYDRVKKIFLQATAFSVGITLIIWSVTELFPGFIINMFGGGSELLEIGIPALRTNFIIAPVLGFVMLATTFFQSIGKPNASSVITLIRQVVALIPLIYLLPIVLGTIGIFYAQPISDLLATVLSWVLIHKEFKKLVQDK</sequence>
<evidence type="ECO:0000256" key="7">
    <source>
        <dbReference type="ARBA" id="ARBA00022989"/>
    </source>
</evidence>
<evidence type="ECO:0000256" key="1">
    <source>
        <dbReference type="ARBA" id="ARBA00004651"/>
    </source>
</evidence>
<evidence type="ECO:0000256" key="8">
    <source>
        <dbReference type="ARBA" id="ARBA00023136"/>
    </source>
</evidence>
<feature type="transmembrane region" description="Helical" evidence="10">
    <location>
        <begin position="270"/>
        <end position="289"/>
    </location>
</feature>
<keyword evidence="7 10" id="KW-1133">Transmembrane helix</keyword>
<keyword evidence="9" id="KW-0046">Antibiotic resistance</keyword>
<feature type="transmembrane region" description="Helical" evidence="10">
    <location>
        <begin position="238"/>
        <end position="258"/>
    </location>
</feature>
<dbReference type="GO" id="GO:0005886">
    <property type="term" value="C:plasma membrane"/>
    <property type="evidence" value="ECO:0007669"/>
    <property type="project" value="UniProtKB-SubCell"/>
</dbReference>
<evidence type="ECO:0000256" key="10">
    <source>
        <dbReference type="SAM" id="Phobius"/>
    </source>
</evidence>
<comment type="similarity">
    <text evidence="2">Belongs to the multi antimicrobial extrusion (MATE) (TC 2.A.66.1) family. MepA subfamily.</text>
</comment>
<dbReference type="PANTHER" id="PTHR43823:SF3">
    <property type="entry name" value="MULTIDRUG EXPORT PROTEIN MEPA"/>
    <property type="match status" value="1"/>
</dbReference>
<name>A0AA42DPA5_9FIRM</name>
<evidence type="ECO:0000256" key="2">
    <source>
        <dbReference type="ARBA" id="ARBA00008417"/>
    </source>
</evidence>
<keyword evidence="5" id="KW-1003">Cell membrane</keyword>
<feature type="transmembrane region" description="Helical" evidence="10">
    <location>
        <begin position="196"/>
        <end position="217"/>
    </location>
</feature>
<dbReference type="GO" id="GO:0015297">
    <property type="term" value="F:antiporter activity"/>
    <property type="evidence" value="ECO:0007669"/>
    <property type="project" value="InterPro"/>
</dbReference>
<protein>
    <recommendedName>
        <fullName evidence="3">Multidrug export protein MepA</fullName>
    </recommendedName>
</protein>
<proteinExistence type="inferred from homology"/>
<evidence type="ECO:0000256" key="6">
    <source>
        <dbReference type="ARBA" id="ARBA00022692"/>
    </source>
</evidence>
<dbReference type="PIRSF" id="PIRSF006603">
    <property type="entry name" value="DinF"/>
    <property type="match status" value="1"/>
</dbReference>
<dbReference type="EMBL" id="JAQIFT010000046">
    <property type="protein sequence ID" value="MDA3732253.1"/>
    <property type="molecule type" value="Genomic_DNA"/>
</dbReference>
<dbReference type="Proteomes" id="UP001169242">
    <property type="component" value="Unassembled WGS sequence"/>
</dbReference>
<feature type="transmembrane region" description="Helical" evidence="10">
    <location>
        <begin position="315"/>
        <end position="334"/>
    </location>
</feature>
<evidence type="ECO:0000256" key="9">
    <source>
        <dbReference type="ARBA" id="ARBA00023251"/>
    </source>
</evidence>
<dbReference type="CDD" id="cd13143">
    <property type="entry name" value="MATE_MepA_like"/>
    <property type="match status" value="1"/>
</dbReference>
<dbReference type="AlphaFoldDB" id="A0AA42DPA5"/>
<keyword evidence="4" id="KW-0813">Transport</keyword>
<comment type="subcellular location">
    <subcellularLocation>
        <location evidence="1">Cell membrane</location>
        <topology evidence="1">Multi-pass membrane protein</topology>
    </subcellularLocation>
</comment>
<feature type="transmembrane region" description="Helical" evidence="10">
    <location>
        <begin position="390"/>
        <end position="411"/>
    </location>
</feature>
<dbReference type="GO" id="GO:0042910">
    <property type="term" value="F:xenobiotic transmembrane transporter activity"/>
    <property type="evidence" value="ECO:0007669"/>
    <property type="project" value="InterPro"/>
</dbReference>
<evidence type="ECO:0000256" key="4">
    <source>
        <dbReference type="ARBA" id="ARBA00022448"/>
    </source>
</evidence>
<dbReference type="GO" id="GO:0046677">
    <property type="term" value="P:response to antibiotic"/>
    <property type="evidence" value="ECO:0007669"/>
    <property type="project" value="UniProtKB-KW"/>
</dbReference>
<gene>
    <name evidence="11" type="ORF">PBV87_12230</name>
</gene>
<feature type="transmembrane region" description="Helical" evidence="10">
    <location>
        <begin position="354"/>
        <end position="378"/>
    </location>
</feature>
<feature type="transmembrane region" description="Helical" evidence="10">
    <location>
        <begin position="12"/>
        <end position="36"/>
    </location>
</feature>
<feature type="transmembrane region" description="Helical" evidence="10">
    <location>
        <begin position="136"/>
        <end position="157"/>
    </location>
</feature>
<organism evidence="11 12">
    <name type="scientific">Holtiella tumoricola</name>
    <dbReference type="NCBI Taxonomy" id="3018743"/>
    <lineage>
        <taxon>Bacteria</taxon>
        <taxon>Bacillati</taxon>
        <taxon>Bacillota</taxon>
        <taxon>Clostridia</taxon>
        <taxon>Lachnospirales</taxon>
        <taxon>Cellulosilyticaceae</taxon>
        <taxon>Holtiella</taxon>
    </lineage>
</organism>
<dbReference type="InterPro" id="IPR051327">
    <property type="entry name" value="MATE_MepA_subfamily"/>
</dbReference>
<evidence type="ECO:0000256" key="5">
    <source>
        <dbReference type="ARBA" id="ARBA00022475"/>
    </source>
</evidence>
<feature type="transmembrane region" description="Helical" evidence="10">
    <location>
        <begin position="48"/>
        <end position="81"/>
    </location>
</feature>
<dbReference type="RefSeq" id="WP_271012486.1">
    <property type="nucleotide sequence ID" value="NZ_JAQIFT010000046.1"/>
</dbReference>
<dbReference type="Pfam" id="PF01554">
    <property type="entry name" value="MatE"/>
    <property type="match status" value="2"/>
</dbReference>
<evidence type="ECO:0000256" key="3">
    <source>
        <dbReference type="ARBA" id="ARBA00022106"/>
    </source>
</evidence>
<dbReference type="PANTHER" id="PTHR43823">
    <property type="entry name" value="SPORULATION PROTEIN YKVU"/>
    <property type="match status" value="1"/>
</dbReference>